<evidence type="ECO:0000256" key="1">
    <source>
        <dbReference type="SAM" id="MobiDB-lite"/>
    </source>
</evidence>
<accession>A0A9W7ETN7</accession>
<name>A0A9W7ETN7_9STRA</name>
<dbReference type="EMBL" id="BLQM01000468">
    <property type="protein sequence ID" value="GMH91293.1"/>
    <property type="molecule type" value="Genomic_DNA"/>
</dbReference>
<evidence type="ECO:0000313" key="3">
    <source>
        <dbReference type="Proteomes" id="UP001162640"/>
    </source>
</evidence>
<sequence>MVFNASPIIAQAVLVDDSNAVQKVHAPSAPHPPPPPANRPKGFPEIHDISQQSLSDLYSSTIHSYTPGLAKAVGTTLQSFPLRIWVIDNSGSMAAGDGNRIVTTSSGQTKVIPCTRWEEIHECVTYHARLAHDIQAPTEFRMLNPNSVSGEIMHMGLEGVNFQEGMGKVYQVMNQMGPGGVTPLSRHIHAIKLEIESMRTALEQAGKKVCVVLATDGLPSDNTGYSTQGVLDQFVRDLRTLEGLPIWVVVRLCTDEDNVTEFYNELDSQVELSLEVIDDFMGEAKEVYEHNPWLNYGLPLHRMREWGFSDKLLDLLDERPLFATEVKNFMAFLFGLNAWDAPDPSVDWKQFVKWVDGNQKKLRPTYNVISKTNKPWIDIKKLNAKYGDGSGCTVS</sequence>
<feature type="region of interest" description="Disordered" evidence="1">
    <location>
        <begin position="22"/>
        <end position="45"/>
    </location>
</feature>
<comment type="caution">
    <text evidence="2">The sequence shown here is derived from an EMBL/GenBank/DDBJ whole genome shotgun (WGS) entry which is preliminary data.</text>
</comment>
<feature type="compositionally biased region" description="Pro residues" evidence="1">
    <location>
        <begin position="29"/>
        <end position="38"/>
    </location>
</feature>
<dbReference type="Proteomes" id="UP001162640">
    <property type="component" value="Unassembled WGS sequence"/>
</dbReference>
<proteinExistence type="predicted"/>
<organism evidence="2 3">
    <name type="scientific">Triparma laevis f. inornata</name>
    <dbReference type="NCBI Taxonomy" id="1714386"/>
    <lineage>
        <taxon>Eukaryota</taxon>
        <taxon>Sar</taxon>
        <taxon>Stramenopiles</taxon>
        <taxon>Ochrophyta</taxon>
        <taxon>Bolidophyceae</taxon>
        <taxon>Parmales</taxon>
        <taxon>Triparmaceae</taxon>
        <taxon>Triparma</taxon>
    </lineage>
</organism>
<evidence type="ECO:0008006" key="4">
    <source>
        <dbReference type="Google" id="ProtNLM"/>
    </source>
</evidence>
<reference evidence="3" key="1">
    <citation type="journal article" date="2023" name="Commun. Biol.">
        <title>Genome analysis of Parmales, the sister group of diatoms, reveals the evolutionary specialization of diatoms from phago-mixotrophs to photoautotrophs.</title>
        <authorList>
            <person name="Ban H."/>
            <person name="Sato S."/>
            <person name="Yoshikawa S."/>
            <person name="Yamada K."/>
            <person name="Nakamura Y."/>
            <person name="Ichinomiya M."/>
            <person name="Sato N."/>
            <person name="Blanc-Mathieu R."/>
            <person name="Endo H."/>
            <person name="Kuwata A."/>
            <person name="Ogata H."/>
        </authorList>
    </citation>
    <scope>NUCLEOTIDE SEQUENCE [LARGE SCALE GENOMIC DNA]</scope>
</reference>
<evidence type="ECO:0000313" key="2">
    <source>
        <dbReference type="EMBL" id="GMH91293.1"/>
    </source>
</evidence>
<dbReference type="AlphaFoldDB" id="A0A9W7ETN7"/>
<gene>
    <name evidence="2" type="ORF">TL16_g12015</name>
</gene>
<protein>
    <recommendedName>
        <fullName evidence="4">VWFA domain-containing protein</fullName>
    </recommendedName>
</protein>
<dbReference type="InterPro" id="IPR036465">
    <property type="entry name" value="vWFA_dom_sf"/>
</dbReference>
<dbReference type="SUPFAM" id="SSF53300">
    <property type="entry name" value="vWA-like"/>
    <property type="match status" value="1"/>
</dbReference>